<dbReference type="Pfam" id="PF09922">
    <property type="entry name" value="LiaF-like_C"/>
    <property type="match status" value="1"/>
</dbReference>
<feature type="transmembrane region" description="Helical" evidence="1">
    <location>
        <begin position="88"/>
        <end position="110"/>
    </location>
</feature>
<gene>
    <name evidence="4" type="ORF">SAMN04487936_103150</name>
</gene>
<evidence type="ECO:0000256" key="1">
    <source>
        <dbReference type="SAM" id="Phobius"/>
    </source>
</evidence>
<keyword evidence="5" id="KW-1185">Reference proteome</keyword>
<protein>
    <submittedName>
        <fullName evidence="4">Lia operon protein LiaF</fullName>
    </submittedName>
</protein>
<feature type="domain" description="Cell wall-active antibiotics response LiaF-like C-terminal" evidence="2">
    <location>
        <begin position="159"/>
        <end position="271"/>
    </location>
</feature>
<feature type="transmembrane region" description="Helical" evidence="1">
    <location>
        <begin position="116"/>
        <end position="132"/>
    </location>
</feature>
<evidence type="ECO:0000313" key="4">
    <source>
        <dbReference type="EMBL" id="SFJ63879.1"/>
    </source>
</evidence>
<evidence type="ECO:0000313" key="5">
    <source>
        <dbReference type="Proteomes" id="UP000183557"/>
    </source>
</evidence>
<sequence length="274" mass="31477">MTDKGILGLVSNVTFEREKRVVVMHRQFFHILWASLLVIIGGILLLSNLNIISLEMDWSWGNIYPFLLLFVGLKLWLNALVERGGNWIAGSFLTIFSGLLILDRFGIIPFTFSDVWQLWPLLFIYIGFGILFRKSRSKYKFENDSKSSPSNRPKSKHMMIGDHSFNEENWKVEPMNLWNGVGDYKFDFTRAFIPDLDTPIIVRGWVGDVKMLVPKHVPFRVDAKVKTGDIRVAGHKADGMNRSFQFETEDYSSATRRLTINIDLGVGSIRVEQV</sequence>
<keyword evidence="1" id="KW-0472">Membrane</keyword>
<evidence type="ECO:0000259" key="2">
    <source>
        <dbReference type="Pfam" id="PF09922"/>
    </source>
</evidence>
<dbReference type="InterPro" id="IPR016975">
    <property type="entry name" value="Cell_wall_LiaF"/>
</dbReference>
<dbReference type="NCBIfam" id="NF040535">
    <property type="entry name" value="LiaF_C_term"/>
    <property type="match status" value="1"/>
</dbReference>
<dbReference type="Pfam" id="PF22570">
    <property type="entry name" value="LiaF-TM"/>
    <property type="match status" value="1"/>
</dbReference>
<dbReference type="AlphaFoldDB" id="A0A1I3T151"/>
<keyword evidence="1" id="KW-0812">Transmembrane</keyword>
<keyword evidence="1" id="KW-1133">Transmembrane helix</keyword>
<dbReference type="Proteomes" id="UP000183557">
    <property type="component" value="Unassembled WGS sequence"/>
</dbReference>
<dbReference type="OrthoDB" id="1953204at2"/>
<dbReference type="InterPro" id="IPR047793">
    <property type="entry name" value="LiaF_C"/>
</dbReference>
<dbReference type="EMBL" id="FOSB01000003">
    <property type="protein sequence ID" value="SFJ63879.1"/>
    <property type="molecule type" value="Genomic_DNA"/>
</dbReference>
<proteinExistence type="predicted"/>
<dbReference type="InterPro" id="IPR054331">
    <property type="entry name" value="LiaF_TM"/>
</dbReference>
<dbReference type="GO" id="GO:0016020">
    <property type="term" value="C:membrane"/>
    <property type="evidence" value="ECO:0007669"/>
    <property type="project" value="InterPro"/>
</dbReference>
<feature type="transmembrane region" description="Helical" evidence="1">
    <location>
        <begin position="28"/>
        <end position="51"/>
    </location>
</feature>
<name>A0A1I3T151_HALDA</name>
<dbReference type="PIRSF" id="PIRSF031509">
    <property type="entry name" value="Cell_wall_LiaF/YvqF"/>
    <property type="match status" value="1"/>
</dbReference>
<organism evidence="4 5">
    <name type="scientific">Halobacillus dabanensis</name>
    <dbReference type="NCBI Taxonomy" id="240302"/>
    <lineage>
        <taxon>Bacteria</taxon>
        <taxon>Bacillati</taxon>
        <taxon>Bacillota</taxon>
        <taxon>Bacilli</taxon>
        <taxon>Bacillales</taxon>
        <taxon>Bacillaceae</taxon>
        <taxon>Halobacillus</taxon>
    </lineage>
</organism>
<feature type="domain" description="LiaF transmembrane" evidence="3">
    <location>
        <begin position="32"/>
        <end position="138"/>
    </location>
</feature>
<reference evidence="5" key="1">
    <citation type="submission" date="2016-10" db="EMBL/GenBank/DDBJ databases">
        <authorList>
            <person name="Varghese N."/>
            <person name="Submissions S."/>
        </authorList>
    </citation>
    <scope>NUCLEOTIDE SEQUENCE [LARGE SCALE GENOMIC DNA]</scope>
    <source>
        <strain evidence="5">CGMCC 1.3704</strain>
    </source>
</reference>
<evidence type="ECO:0000259" key="3">
    <source>
        <dbReference type="Pfam" id="PF22570"/>
    </source>
</evidence>
<feature type="transmembrane region" description="Helical" evidence="1">
    <location>
        <begin position="63"/>
        <end position="81"/>
    </location>
</feature>
<dbReference type="InterPro" id="IPR024425">
    <property type="entry name" value="LiaF-like_C"/>
</dbReference>
<accession>A0A1I3T151</accession>